<evidence type="ECO:0000313" key="7">
    <source>
        <dbReference type="EMBL" id="NMF08740.1"/>
    </source>
</evidence>
<comment type="caution">
    <text evidence="7">The sequence shown here is derived from an EMBL/GenBank/DDBJ whole genome shotgun (WGS) entry which is preliminary data.</text>
</comment>
<feature type="transmembrane region" description="Helical" evidence="5">
    <location>
        <begin position="306"/>
        <end position="332"/>
    </location>
</feature>
<dbReference type="InterPro" id="IPR052528">
    <property type="entry name" value="Sugar_transport-like"/>
</dbReference>
<dbReference type="InterPro" id="IPR036259">
    <property type="entry name" value="MFS_trans_sf"/>
</dbReference>
<feature type="domain" description="Major facilitator superfamily (MFS) profile" evidence="6">
    <location>
        <begin position="1"/>
        <end position="394"/>
    </location>
</feature>
<sequence>MKRWFAMLVAVTVVGQAVFNGGRVLLSYRVLGFGGDAVTVGVFTAAFSLVPLLIALRAGRLVDDGHAPAVMRAGLIATVAATAVMAWSGGLAVLLAGYVALGFAHMTTLIAAQGMVSRLRGTTTGLDSLFAYFTLGISVGQLLGIVFSGWIAAGGQGDGGVDTTPALLWLTALGACALVGGWPIASAFRRLVPDAERPGGVAPAHLPVSRMLVLPGMPAAMGASISVIVAIDLLTAYMPVLGEEMGLSVGEVTVILAARSGLAVVSRALMPWALARVDRDRVLVAMIAAGAVPLLVTPMLGEAWMLAVATGICGFAWGFVMPMTMTWVSSLVPDTDKAIALSVRLMGNRLAQVALPAAAGALAASAGVATVFVISGAVLGASAVAAGKSLGGGARGEGSGELGRSRAR</sequence>
<dbReference type="InterPro" id="IPR020846">
    <property type="entry name" value="MFS_dom"/>
</dbReference>
<accession>A0A7X9SVI1</accession>
<evidence type="ECO:0000256" key="5">
    <source>
        <dbReference type="SAM" id="Phobius"/>
    </source>
</evidence>
<dbReference type="SUPFAM" id="SSF103473">
    <property type="entry name" value="MFS general substrate transporter"/>
    <property type="match status" value="1"/>
</dbReference>
<dbReference type="AlphaFoldDB" id="A0A7X9SVI1"/>
<evidence type="ECO:0000256" key="4">
    <source>
        <dbReference type="ARBA" id="ARBA00023136"/>
    </source>
</evidence>
<evidence type="ECO:0000256" key="3">
    <source>
        <dbReference type="ARBA" id="ARBA00022989"/>
    </source>
</evidence>
<evidence type="ECO:0000313" key="8">
    <source>
        <dbReference type="Proteomes" id="UP000589552"/>
    </source>
</evidence>
<dbReference type="GO" id="GO:0022857">
    <property type="term" value="F:transmembrane transporter activity"/>
    <property type="evidence" value="ECO:0007669"/>
    <property type="project" value="InterPro"/>
</dbReference>
<dbReference type="PANTHER" id="PTHR23526:SF4">
    <property type="entry name" value="INTEGRAL MEMBRANE TRANSPORT PROTEIN"/>
    <property type="match status" value="1"/>
</dbReference>
<gene>
    <name evidence="7" type="ORF">HF852_03810</name>
</gene>
<dbReference type="Proteomes" id="UP000589552">
    <property type="component" value="Unassembled WGS sequence"/>
</dbReference>
<feature type="transmembrane region" description="Helical" evidence="5">
    <location>
        <begin position="95"/>
        <end position="117"/>
    </location>
</feature>
<dbReference type="InterPro" id="IPR011701">
    <property type="entry name" value="MFS"/>
</dbReference>
<dbReference type="EMBL" id="JABAGA010000002">
    <property type="protein sequence ID" value="NMF08740.1"/>
    <property type="molecule type" value="Genomic_DNA"/>
</dbReference>
<feature type="transmembrane region" description="Helical" evidence="5">
    <location>
        <begin position="69"/>
        <end position="89"/>
    </location>
</feature>
<comment type="subcellular location">
    <subcellularLocation>
        <location evidence="1">Cell membrane</location>
        <topology evidence="1">Multi-pass membrane protein</topology>
    </subcellularLocation>
</comment>
<feature type="transmembrane region" description="Helical" evidence="5">
    <location>
        <begin position="129"/>
        <end position="154"/>
    </location>
</feature>
<reference evidence="7 8" key="1">
    <citation type="submission" date="2020-04" db="EMBL/GenBank/DDBJ databases">
        <authorList>
            <person name="Hitch T.C.A."/>
            <person name="Wylensek D."/>
            <person name="Clavel T."/>
        </authorList>
    </citation>
    <scope>NUCLEOTIDE SEQUENCE [LARGE SCALE GENOMIC DNA]</scope>
    <source>
        <strain evidence="7 8">BL-383-APC-2I</strain>
    </source>
</reference>
<feature type="transmembrane region" description="Helical" evidence="5">
    <location>
        <begin position="37"/>
        <end position="57"/>
    </location>
</feature>
<dbReference type="GeneID" id="95322092"/>
<keyword evidence="2 5" id="KW-0812">Transmembrane</keyword>
<keyword evidence="3 5" id="KW-1133">Transmembrane helix</keyword>
<dbReference type="PANTHER" id="PTHR23526">
    <property type="entry name" value="INTEGRAL MEMBRANE TRANSPORT PROTEIN-RELATED"/>
    <property type="match status" value="1"/>
</dbReference>
<protein>
    <submittedName>
        <fullName evidence="7">MFS transporter</fullName>
    </submittedName>
</protein>
<dbReference type="Pfam" id="PF07690">
    <property type="entry name" value="MFS_1"/>
    <property type="match status" value="1"/>
</dbReference>
<feature type="transmembrane region" description="Helical" evidence="5">
    <location>
        <begin position="353"/>
        <end position="379"/>
    </location>
</feature>
<proteinExistence type="predicted"/>
<evidence type="ECO:0000259" key="6">
    <source>
        <dbReference type="PROSITE" id="PS50850"/>
    </source>
</evidence>
<feature type="transmembrane region" description="Helical" evidence="5">
    <location>
        <begin position="219"/>
        <end position="240"/>
    </location>
</feature>
<dbReference type="RefSeq" id="WP_060925719.1">
    <property type="nucleotide sequence ID" value="NZ_JABAGA010000002.1"/>
</dbReference>
<name>A0A7X9SVI1_9CORY</name>
<dbReference type="PROSITE" id="PS50850">
    <property type="entry name" value="MFS"/>
    <property type="match status" value="1"/>
</dbReference>
<feature type="transmembrane region" description="Helical" evidence="5">
    <location>
        <begin position="166"/>
        <end position="188"/>
    </location>
</feature>
<evidence type="ECO:0000256" key="2">
    <source>
        <dbReference type="ARBA" id="ARBA00022692"/>
    </source>
</evidence>
<dbReference type="Gene3D" id="1.20.1250.20">
    <property type="entry name" value="MFS general substrate transporter like domains"/>
    <property type="match status" value="2"/>
</dbReference>
<feature type="transmembrane region" description="Helical" evidence="5">
    <location>
        <begin position="282"/>
        <end position="300"/>
    </location>
</feature>
<dbReference type="GO" id="GO:0005886">
    <property type="term" value="C:plasma membrane"/>
    <property type="evidence" value="ECO:0007669"/>
    <property type="project" value="UniProtKB-SubCell"/>
</dbReference>
<organism evidence="7 8">
    <name type="scientific">Corynebacterium xerosis</name>
    <dbReference type="NCBI Taxonomy" id="1725"/>
    <lineage>
        <taxon>Bacteria</taxon>
        <taxon>Bacillati</taxon>
        <taxon>Actinomycetota</taxon>
        <taxon>Actinomycetes</taxon>
        <taxon>Mycobacteriales</taxon>
        <taxon>Corynebacteriaceae</taxon>
        <taxon>Corynebacterium</taxon>
    </lineage>
</organism>
<evidence type="ECO:0000256" key="1">
    <source>
        <dbReference type="ARBA" id="ARBA00004651"/>
    </source>
</evidence>
<keyword evidence="4 5" id="KW-0472">Membrane</keyword>